<protein>
    <submittedName>
        <fullName evidence="2">AAA family ATPase</fullName>
    </submittedName>
</protein>
<dbReference type="Gene3D" id="3.40.50.300">
    <property type="entry name" value="P-loop containing nucleotide triphosphate hydrolases"/>
    <property type="match status" value="1"/>
</dbReference>
<dbReference type="EMBL" id="WKMW01000022">
    <property type="protein sequence ID" value="MRY86264.1"/>
    <property type="molecule type" value="Genomic_DNA"/>
</dbReference>
<dbReference type="AlphaFoldDB" id="A0A6I2P5I7"/>
<comment type="caution">
    <text evidence="2">The sequence shown here is derived from an EMBL/GenBank/DDBJ whole genome shotgun (WGS) entry which is preliminary data.</text>
</comment>
<dbReference type="InterPro" id="IPR027417">
    <property type="entry name" value="P-loop_NTPase"/>
</dbReference>
<proteinExistence type="predicted"/>
<evidence type="ECO:0000313" key="3">
    <source>
        <dbReference type="Proteomes" id="UP000450599"/>
    </source>
</evidence>
<dbReference type="Proteomes" id="UP000450599">
    <property type="component" value="Unassembled WGS sequence"/>
</dbReference>
<evidence type="ECO:0000313" key="2">
    <source>
        <dbReference type="EMBL" id="MRZ08161.1"/>
    </source>
</evidence>
<evidence type="ECO:0000313" key="4">
    <source>
        <dbReference type="Proteomes" id="UP000471216"/>
    </source>
</evidence>
<dbReference type="Pfam" id="PF13481">
    <property type="entry name" value="AAA_25"/>
    <property type="match status" value="1"/>
</dbReference>
<accession>A0A6I2P5I7</accession>
<dbReference type="SUPFAM" id="SSF52540">
    <property type="entry name" value="P-loop containing nucleoside triphosphate hydrolases"/>
    <property type="match status" value="1"/>
</dbReference>
<dbReference type="Proteomes" id="UP000471216">
    <property type="component" value="Unassembled WGS sequence"/>
</dbReference>
<evidence type="ECO:0000313" key="1">
    <source>
        <dbReference type="EMBL" id="MRY86264.1"/>
    </source>
</evidence>
<name>A0A6I2P5I7_PARDI</name>
<dbReference type="EMBL" id="WKMX01000020">
    <property type="protein sequence ID" value="MRZ08161.1"/>
    <property type="molecule type" value="Genomic_DNA"/>
</dbReference>
<sequence>MGEKLSLMLKWLLSCLVVKPAEENRSMAQEFMYLPNNSASKQGYSLSDPLGGFIAEVESGAGLQVPDAAAVRYERLCTEAQLDIDKEVPPPPVAIYIGDSPACTFGNFSASIGKPKGKKTFNVSAMTAAAMTNSTILNYSGNMPSNQNGILYFDTEQSKYHAFRVFKRIARLTRKSNQEINERIKYFALRKYSVEDRIGMIDHKIRNTPAVGLVIIDGIRDLMLDINSPREATLIVNYLMKWTEEFNLHIHTIIHQNKSDENARGHIGTEINNKSETVLRVEKDKNDDAISTVEAVYIRDISFPSFAFRINTEALPELIKDYVPMPEAKGNEAWDPYHDISEDTHRSALDSAFSNPDTLLRHGELMDALRDAYADEDIELSDYKLKILITFLKNKRMIEQVDKGKKKGNPYRYLQDFYY</sequence>
<gene>
    <name evidence="2" type="ORF">GKD54_18525</name>
    <name evidence="1" type="ORF">GKD58_18770</name>
</gene>
<reference evidence="3 4" key="1">
    <citation type="journal article" date="2019" name="Nat. Med.">
        <title>A library of human gut bacterial isolates paired with longitudinal multiomics data enables mechanistic microbiome research.</title>
        <authorList>
            <person name="Poyet M."/>
            <person name="Groussin M."/>
            <person name="Gibbons S.M."/>
            <person name="Avila-Pacheco J."/>
            <person name="Jiang X."/>
            <person name="Kearney S.M."/>
            <person name="Perrotta A.R."/>
            <person name="Berdy B."/>
            <person name="Zhao S."/>
            <person name="Lieberman T.D."/>
            <person name="Swanson P.K."/>
            <person name="Smith M."/>
            <person name="Roesemann S."/>
            <person name="Alexander J.E."/>
            <person name="Rich S.A."/>
            <person name="Livny J."/>
            <person name="Vlamakis H."/>
            <person name="Clish C."/>
            <person name="Bullock K."/>
            <person name="Deik A."/>
            <person name="Scott J."/>
            <person name="Pierce K.A."/>
            <person name="Xavier R.J."/>
            <person name="Alm E.J."/>
        </authorList>
    </citation>
    <scope>NUCLEOTIDE SEQUENCE [LARGE SCALE GENOMIC DNA]</scope>
    <source>
        <strain evidence="2 4">BIOML-A10</strain>
        <strain evidence="1 3">BIOML-A11</strain>
    </source>
</reference>
<organism evidence="2 4">
    <name type="scientific">Parabacteroides distasonis</name>
    <dbReference type="NCBI Taxonomy" id="823"/>
    <lineage>
        <taxon>Bacteria</taxon>
        <taxon>Pseudomonadati</taxon>
        <taxon>Bacteroidota</taxon>
        <taxon>Bacteroidia</taxon>
        <taxon>Bacteroidales</taxon>
        <taxon>Tannerellaceae</taxon>
        <taxon>Parabacteroides</taxon>
    </lineage>
</organism>